<evidence type="ECO:0000256" key="1">
    <source>
        <dbReference type="SAM" id="Phobius"/>
    </source>
</evidence>
<protein>
    <submittedName>
        <fullName evidence="2">Inner membrane protein YjdF</fullName>
    </submittedName>
</protein>
<keyword evidence="1" id="KW-1133">Transmembrane helix</keyword>
<dbReference type="Proteomes" id="UP000501534">
    <property type="component" value="Chromosome"/>
</dbReference>
<feature type="transmembrane region" description="Helical" evidence="1">
    <location>
        <begin position="176"/>
        <end position="194"/>
    </location>
</feature>
<accession>A0A6M4GZM1</accession>
<feature type="transmembrane region" description="Helical" evidence="1">
    <location>
        <begin position="61"/>
        <end position="80"/>
    </location>
</feature>
<keyword evidence="1" id="KW-0472">Membrane</keyword>
<dbReference type="Pfam" id="PF09997">
    <property type="entry name" value="DUF2238"/>
    <property type="match status" value="1"/>
</dbReference>
<feature type="transmembrane region" description="Helical" evidence="1">
    <location>
        <begin position="133"/>
        <end position="156"/>
    </location>
</feature>
<dbReference type="KEGG" id="uru:DSM104443_02946"/>
<evidence type="ECO:0000313" key="2">
    <source>
        <dbReference type="EMBL" id="QJR11863.1"/>
    </source>
</evidence>
<keyword evidence="1" id="KW-0812">Transmembrane</keyword>
<dbReference type="InterPro" id="IPR058534">
    <property type="entry name" value="YjdF"/>
</dbReference>
<keyword evidence="3" id="KW-1185">Reference proteome</keyword>
<feature type="transmembrane region" description="Helical" evidence="1">
    <location>
        <begin position="35"/>
        <end position="54"/>
    </location>
</feature>
<proteinExistence type="predicted"/>
<dbReference type="EMBL" id="CP053069">
    <property type="protein sequence ID" value="QJR11863.1"/>
    <property type="molecule type" value="Genomic_DNA"/>
</dbReference>
<dbReference type="RefSeq" id="WP_171093560.1">
    <property type="nucleotide sequence ID" value="NZ_CP053069.1"/>
</dbReference>
<evidence type="ECO:0000313" key="3">
    <source>
        <dbReference type="Proteomes" id="UP000501534"/>
    </source>
</evidence>
<gene>
    <name evidence="2" type="primary">yjdF</name>
    <name evidence="2" type="ORF">DSM104443_02946</name>
</gene>
<organism evidence="2 3">
    <name type="scientific">Usitatibacter rugosus</name>
    <dbReference type="NCBI Taxonomy" id="2732067"/>
    <lineage>
        <taxon>Bacteria</taxon>
        <taxon>Pseudomonadati</taxon>
        <taxon>Pseudomonadota</taxon>
        <taxon>Betaproteobacteria</taxon>
        <taxon>Nitrosomonadales</taxon>
        <taxon>Usitatibacteraceae</taxon>
        <taxon>Usitatibacter</taxon>
    </lineage>
</organism>
<reference evidence="2 3" key="1">
    <citation type="submission" date="2020-04" db="EMBL/GenBank/DDBJ databases">
        <title>Usitatibacter rugosus gen. nov., sp. nov. and Usitatibacter palustris sp. nov., novel members of Usitatibacteraceae fam. nov. within the order Nitrosomonadales isolated from soil.</title>
        <authorList>
            <person name="Huber K.J."/>
            <person name="Neumann-Schaal M."/>
            <person name="Geppert A."/>
            <person name="Luckner M."/>
            <person name="Wanner G."/>
            <person name="Overmann J."/>
        </authorList>
    </citation>
    <scope>NUCLEOTIDE SEQUENCE [LARGE SCALE GENOMIC DNA]</scope>
    <source>
        <strain evidence="2 3">0125_3</strain>
    </source>
</reference>
<sequence length="212" mass="23238">MTTRTASPALHLALLAVTIAILGWSAFGPSDRTTWILETAPIYAAALCIAVAYPRWRFTPLVLTAIAVHAAILCVGGKYTYAEVPAFNWLRDEYGLARNYYDRIGHLAQGFVPALVAREILIRRGVVRPGGWLFFIVTSICLSISACYEFVEWWAAVALGQGADAFLGSQGDVWDTQWDMFCAFLGAMLAQLLLSRLHDRQLGTASVRAGNP</sequence>
<dbReference type="AlphaFoldDB" id="A0A6M4GZM1"/>
<dbReference type="InterPro" id="IPR014509">
    <property type="entry name" value="YjdF-like"/>
</dbReference>
<dbReference type="PIRSF" id="PIRSF020606">
    <property type="entry name" value="UCP020606"/>
    <property type="match status" value="1"/>
</dbReference>
<name>A0A6M4GZM1_9PROT</name>
<feature type="transmembrane region" description="Helical" evidence="1">
    <location>
        <begin position="100"/>
        <end position="121"/>
    </location>
</feature>